<dbReference type="EMBL" id="FXUL01000025">
    <property type="protein sequence ID" value="SMP76803.1"/>
    <property type="molecule type" value="Genomic_DNA"/>
</dbReference>
<keyword evidence="5" id="KW-1185">Reference proteome</keyword>
<dbReference type="Gene3D" id="1.20.1600.10">
    <property type="entry name" value="Outer membrane efflux proteins (OEP)"/>
    <property type="match status" value="1"/>
</dbReference>
<evidence type="ECO:0000313" key="4">
    <source>
        <dbReference type="EMBL" id="SMP76803.1"/>
    </source>
</evidence>
<evidence type="ECO:0000256" key="2">
    <source>
        <dbReference type="RuleBase" id="RU362097"/>
    </source>
</evidence>
<protein>
    <submittedName>
        <fullName evidence="4">Outer membrane protein, multidrug efflux system</fullName>
    </submittedName>
</protein>
<dbReference type="PANTHER" id="PTHR30203">
    <property type="entry name" value="OUTER MEMBRANE CATION EFFLUX PROTEIN"/>
    <property type="match status" value="1"/>
</dbReference>
<keyword evidence="2" id="KW-0812">Transmembrane</keyword>
<sequence>MNNRKTMQANPTPTFPALPAIAKATAPFRPAFAALLGALLLSACAAPDFRQPAVAVPAAFKEPQQAPAGDVRNAPDGTTWKAAQAAESQPRGEWWRAFNDARLDSLIAQATANNQNLAVAAARVRQARAIAGIAESERVPRVDAGAGAQRARPAPPEVNQPAGTSIPAVTSYRASLSASYEVDLFGRVSGSVAAARSDAGAVEATYRSVLLSLQADVAQTYFRLRALDAELATVARTVGLREENVRINGRRFELGDIGEFDLARARTELSTVRADAIGLQRQRSNAEHALAVLLGEPASNFGAATDPLEATAALPLIPPGLPSALLERRPDVASAQRAMEAANARIGVARSAMFPALTIGADAGGVAGTVADVFKWSSRSWLLGAALSMPLIDGGRNRNNIVRSEAALEEAVGSYRQSVLAAFADVEDQLAGLRILAQQGAELDQALASARRSADLARKLYDAGRSGYLELLDAQRNLAAVERSAVQLRGDRALTTVALIRALGGGWEAQPAAGVVKASLAAR</sequence>
<keyword evidence="2" id="KW-0449">Lipoprotein</keyword>
<feature type="signal peptide" evidence="2">
    <location>
        <begin position="1"/>
        <end position="45"/>
    </location>
</feature>
<dbReference type="Gene3D" id="2.20.200.10">
    <property type="entry name" value="Outer membrane efflux proteins (OEP)"/>
    <property type="match status" value="1"/>
</dbReference>
<name>A0ABY1QRN6_9BURK</name>
<keyword evidence="2" id="KW-1134">Transmembrane beta strand</keyword>
<keyword evidence="2" id="KW-0732">Signal</keyword>
<feature type="chain" id="PRO_5045002306" evidence="2">
    <location>
        <begin position="46"/>
        <end position="523"/>
    </location>
</feature>
<evidence type="ECO:0000256" key="3">
    <source>
        <dbReference type="SAM" id="MobiDB-lite"/>
    </source>
</evidence>
<dbReference type="SUPFAM" id="SSF56954">
    <property type="entry name" value="Outer membrane efflux proteins (OEP)"/>
    <property type="match status" value="1"/>
</dbReference>
<keyword evidence="2" id="KW-0564">Palmitate</keyword>
<comment type="subcellular location">
    <subcellularLocation>
        <location evidence="2">Cell membrane</location>
        <topology evidence="2">Lipid-anchor</topology>
    </subcellularLocation>
</comment>
<evidence type="ECO:0000256" key="1">
    <source>
        <dbReference type="ARBA" id="ARBA00007613"/>
    </source>
</evidence>
<dbReference type="Proteomes" id="UP001158049">
    <property type="component" value="Unassembled WGS sequence"/>
</dbReference>
<dbReference type="PANTHER" id="PTHR30203:SF33">
    <property type="entry name" value="BLR4455 PROTEIN"/>
    <property type="match status" value="1"/>
</dbReference>
<keyword evidence="2" id="KW-0472">Membrane</keyword>
<reference evidence="4 5" key="1">
    <citation type="submission" date="2017-05" db="EMBL/GenBank/DDBJ databases">
        <authorList>
            <person name="Varghese N."/>
            <person name="Submissions S."/>
        </authorList>
    </citation>
    <scope>NUCLEOTIDE SEQUENCE [LARGE SCALE GENOMIC DNA]</scope>
    <source>
        <strain evidence="4 5">DSM 26001</strain>
    </source>
</reference>
<evidence type="ECO:0000313" key="5">
    <source>
        <dbReference type="Proteomes" id="UP001158049"/>
    </source>
</evidence>
<dbReference type="InterPro" id="IPR003423">
    <property type="entry name" value="OMP_efflux"/>
</dbReference>
<proteinExistence type="inferred from homology"/>
<comment type="similarity">
    <text evidence="1 2">Belongs to the outer membrane factor (OMF) (TC 1.B.17) family.</text>
</comment>
<dbReference type="Pfam" id="PF02321">
    <property type="entry name" value="OEP"/>
    <property type="match status" value="2"/>
</dbReference>
<gene>
    <name evidence="4" type="ORF">SAMN06295970_12513</name>
</gene>
<accession>A0ABY1QRN6</accession>
<dbReference type="InterPro" id="IPR010131">
    <property type="entry name" value="MdtP/NodT-like"/>
</dbReference>
<comment type="caution">
    <text evidence="4">The sequence shown here is derived from an EMBL/GenBank/DDBJ whole genome shotgun (WGS) entry which is preliminary data.</text>
</comment>
<organism evidence="4 5">
    <name type="scientific">Noviherbaspirillum suwonense</name>
    <dbReference type="NCBI Taxonomy" id="1224511"/>
    <lineage>
        <taxon>Bacteria</taxon>
        <taxon>Pseudomonadati</taxon>
        <taxon>Pseudomonadota</taxon>
        <taxon>Betaproteobacteria</taxon>
        <taxon>Burkholderiales</taxon>
        <taxon>Oxalobacteraceae</taxon>
        <taxon>Noviherbaspirillum</taxon>
    </lineage>
</organism>
<dbReference type="NCBIfam" id="TIGR01845">
    <property type="entry name" value="outer_NodT"/>
    <property type="match status" value="1"/>
</dbReference>
<feature type="region of interest" description="Disordered" evidence="3">
    <location>
        <begin position="143"/>
        <end position="164"/>
    </location>
</feature>